<dbReference type="RefSeq" id="WP_058459209.1">
    <property type="nucleotide sequence ID" value="NZ_CAAAIY010000001.1"/>
</dbReference>
<keyword evidence="2" id="KW-0255">Endonuclease</keyword>
<accession>A0A0W0RST4</accession>
<evidence type="ECO:0000313" key="3">
    <source>
        <dbReference type="Proteomes" id="UP000054695"/>
    </source>
</evidence>
<dbReference type="PROSITE" id="PS51257">
    <property type="entry name" value="PROKAR_LIPOPROTEIN"/>
    <property type="match status" value="1"/>
</dbReference>
<sequence length="126" mass="14177">MNKSLAVLFIILGLTSCSAKNEHYYKAHPNELQQALKACPNKQPVGLTCEQLESLASRMNKLAYQLQLSPQGFGKKIMALQETIVKEQAQLKIDNNNTNLQANLTQNRHDLADHLAVVRWFESPMS</sequence>
<evidence type="ECO:0000313" key="2">
    <source>
        <dbReference type="EMBL" id="KTC74122.1"/>
    </source>
</evidence>
<keyword evidence="2" id="KW-0540">Nuclease</keyword>
<gene>
    <name evidence="2" type="ORF">Lboz_1562</name>
</gene>
<dbReference type="EMBL" id="LNXU01000017">
    <property type="protein sequence ID" value="KTC74122.1"/>
    <property type="molecule type" value="Genomic_DNA"/>
</dbReference>
<comment type="caution">
    <text evidence="2">The sequence shown here is derived from an EMBL/GenBank/DDBJ whole genome shotgun (WGS) entry which is preliminary data.</text>
</comment>
<proteinExistence type="predicted"/>
<protein>
    <submittedName>
        <fullName evidence="2">Secreted endonuclease</fullName>
    </submittedName>
</protein>
<evidence type="ECO:0000256" key="1">
    <source>
        <dbReference type="SAM" id="SignalP"/>
    </source>
</evidence>
<dbReference type="OrthoDB" id="5647842at2"/>
<keyword evidence="2" id="KW-0378">Hydrolase</keyword>
<dbReference type="PATRIC" id="fig|447.4.peg.1668"/>
<dbReference type="GO" id="GO:0004519">
    <property type="term" value="F:endonuclease activity"/>
    <property type="evidence" value="ECO:0007669"/>
    <property type="project" value="UniProtKB-KW"/>
</dbReference>
<dbReference type="Proteomes" id="UP000054695">
    <property type="component" value="Unassembled WGS sequence"/>
</dbReference>
<dbReference type="STRING" id="447.Lboz_1562"/>
<keyword evidence="3" id="KW-1185">Reference proteome</keyword>
<feature type="signal peptide" evidence="1">
    <location>
        <begin position="1"/>
        <end position="19"/>
    </location>
</feature>
<feature type="chain" id="PRO_5006911258" evidence="1">
    <location>
        <begin position="20"/>
        <end position="126"/>
    </location>
</feature>
<keyword evidence="1" id="KW-0732">Signal</keyword>
<reference evidence="2 3" key="1">
    <citation type="submission" date="2015-11" db="EMBL/GenBank/DDBJ databases">
        <title>Genomic analysis of 38 Legionella species identifies large and diverse effector repertoires.</title>
        <authorList>
            <person name="Burstein D."/>
            <person name="Amaro F."/>
            <person name="Zusman T."/>
            <person name="Lifshitz Z."/>
            <person name="Cohen O."/>
            <person name="Gilbert J.A."/>
            <person name="Pupko T."/>
            <person name="Shuman H.A."/>
            <person name="Segal G."/>
        </authorList>
    </citation>
    <scope>NUCLEOTIDE SEQUENCE [LARGE SCALE GENOMIC DNA]</scope>
    <source>
        <strain evidence="2 3">WIGA</strain>
    </source>
</reference>
<name>A0A0W0RST4_LEGBO</name>
<organism evidence="2 3">
    <name type="scientific">Legionella bozemanae</name>
    <name type="common">Fluoribacter bozemanae</name>
    <dbReference type="NCBI Taxonomy" id="447"/>
    <lineage>
        <taxon>Bacteria</taxon>
        <taxon>Pseudomonadati</taxon>
        <taxon>Pseudomonadota</taxon>
        <taxon>Gammaproteobacteria</taxon>
        <taxon>Legionellales</taxon>
        <taxon>Legionellaceae</taxon>
        <taxon>Legionella</taxon>
    </lineage>
</organism>
<dbReference type="AlphaFoldDB" id="A0A0W0RST4"/>